<sequence length="352" mass="36366">MKENLLKLSTIVRAAVVGACASLVLAACTPGDKAAQSGTHGDSEVTIGLTYIPNIQFSPVYVADAQGTYTDNGVVPTIRHHGSHEGFFTALLAGEEDIVIASGDEAAVAASQGLDIVSIGQYYASYPGAVIVPEDSDIHSLADLEGKTVGIPGEHGANYYATRAAMQEAGLSESDVTISPIGYTQQAALASGQVDAVVGFTNNDAVQMRLAGLQIREITLNPTSTPLVSASFITTHKWAQEHPEQARAVVAATTKAMNDIAAAPQIALDATKQWDTSLTDEATLSAANAVLAATVPLWLGDTGTATGAQDLATWAQMVTFLDSLGELEGSVDATTLATNDYVSANDSASPQS</sequence>
<reference evidence="3 4" key="1">
    <citation type="submission" date="2019-11" db="EMBL/GenBank/DDBJ databases">
        <title>FDA dAtabase for Regulatory Grade micrObial Sequences (FDA-ARGOS): Supporting development and validation of Infectious Disease Dx tests.</title>
        <authorList>
            <person name="Stonesifer R."/>
            <person name="Tallon L."/>
            <person name="Sadzewicz L."/>
            <person name="Vavikolanu K."/>
            <person name="Mehta A."/>
            <person name="Aluvathingal J."/>
            <person name="Nadendla S."/>
            <person name="Myers T."/>
            <person name="Yan Y."/>
            <person name="Sichtig H."/>
        </authorList>
    </citation>
    <scope>NUCLEOTIDE SEQUENCE [LARGE SCALE GENOMIC DNA]</scope>
    <source>
        <strain evidence="3 4">FDAARGOS_732</strain>
    </source>
</reference>
<dbReference type="InterPro" id="IPR027939">
    <property type="entry name" value="NMT1/THI5"/>
</dbReference>
<dbReference type="InterPro" id="IPR015168">
    <property type="entry name" value="SsuA/THI5"/>
</dbReference>
<dbReference type="Gene3D" id="3.40.190.10">
    <property type="entry name" value="Periplasmic binding protein-like II"/>
    <property type="match status" value="2"/>
</dbReference>
<keyword evidence="1" id="KW-0732">Signal</keyword>
<dbReference type="PANTHER" id="PTHR31528:SF15">
    <property type="entry name" value="RIBOFLAVIN-BINDING PROTEIN RIBY"/>
    <property type="match status" value="1"/>
</dbReference>
<evidence type="ECO:0000313" key="3">
    <source>
        <dbReference type="EMBL" id="QGS11025.1"/>
    </source>
</evidence>
<gene>
    <name evidence="3" type="ORF">FOC40_06135</name>
</gene>
<dbReference type="EMBL" id="CP046315">
    <property type="protein sequence ID" value="QGS11025.1"/>
    <property type="molecule type" value="Genomic_DNA"/>
</dbReference>
<feature type="signal peptide" evidence="1">
    <location>
        <begin position="1"/>
        <end position="26"/>
    </location>
</feature>
<evidence type="ECO:0000313" key="4">
    <source>
        <dbReference type="Proteomes" id="UP000424490"/>
    </source>
</evidence>
<dbReference type="SUPFAM" id="SSF53850">
    <property type="entry name" value="Periplasmic binding protein-like II"/>
    <property type="match status" value="1"/>
</dbReference>
<feature type="domain" description="SsuA/THI5-like" evidence="2">
    <location>
        <begin position="54"/>
        <end position="265"/>
    </location>
</feature>
<dbReference type="PANTHER" id="PTHR31528">
    <property type="entry name" value="4-AMINO-5-HYDROXYMETHYL-2-METHYLPYRIMIDINE PHOSPHATE SYNTHASE THI11-RELATED"/>
    <property type="match status" value="1"/>
</dbReference>
<feature type="chain" id="PRO_5038381045" evidence="1">
    <location>
        <begin position="27"/>
        <end position="352"/>
    </location>
</feature>
<dbReference type="Proteomes" id="UP000424490">
    <property type="component" value="Chromosome"/>
</dbReference>
<dbReference type="GO" id="GO:0009228">
    <property type="term" value="P:thiamine biosynthetic process"/>
    <property type="evidence" value="ECO:0007669"/>
    <property type="project" value="InterPro"/>
</dbReference>
<organism evidence="3 4">
    <name type="scientific">Schaalia odontolytica</name>
    <dbReference type="NCBI Taxonomy" id="1660"/>
    <lineage>
        <taxon>Bacteria</taxon>
        <taxon>Bacillati</taxon>
        <taxon>Actinomycetota</taxon>
        <taxon>Actinomycetes</taxon>
        <taxon>Actinomycetales</taxon>
        <taxon>Actinomycetaceae</taxon>
        <taxon>Schaalia</taxon>
    </lineage>
</organism>
<dbReference type="PROSITE" id="PS51257">
    <property type="entry name" value="PROKAR_LIPOPROTEIN"/>
    <property type="match status" value="1"/>
</dbReference>
<dbReference type="AlphaFoldDB" id="A0A857A9B0"/>
<evidence type="ECO:0000259" key="2">
    <source>
        <dbReference type="Pfam" id="PF09084"/>
    </source>
</evidence>
<dbReference type="Pfam" id="PF09084">
    <property type="entry name" value="NMT1"/>
    <property type="match status" value="1"/>
</dbReference>
<protein>
    <submittedName>
        <fullName evidence="3">PhnD/SsuA/transferrin family substrate-binding protein</fullName>
    </submittedName>
</protein>
<name>A0A857A9B0_9ACTO</name>
<evidence type="ECO:0000256" key="1">
    <source>
        <dbReference type="SAM" id="SignalP"/>
    </source>
</evidence>
<proteinExistence type="predicted"/>
<accession>A0A857A9B0</accession>